<accession>A0A9P9E4C3</accession>
<gene>
    <name evidence="2" type="ORF">B0J11DRAFT_250629</name>
</gene>
<evidence type="ECO:0000313" key="2">
    <source>
        <dbReference type="EMBL" id="KAH7130362.1"/>
    </source>
</evidence>
<proteinExistence type="predicted"/>
<evidence type="ECO:0000256" key="1">
    <source>
        <dbReference type="SAM" id="MobiDB-lite"/>
    </source>
</evidence>
<evidence type="ECO:0000313" key="3">
    <source>
        <dbReference type="Proteomes" id="UP000700596"/>
    </source>
</evidence>
<name>A0A9P9E4C3_9PLEO</name>
<organism evidence="2 3">
    <name type="scientific">Dendryphion nanum</name>
    <dbReference type="NCBI Taxonomy" id="256645"/>
    <lineage>
        <taxon>Eukaryota</taxon>
        <taxon>Fungi</taxon>
        <taxon>Dikarya</taxon>
        <taxon>Ascomycota</taxon>
        <taxon>Pezizomycotina</taxon>
        <taxon>Dothideomycetes</taxon>
        <taxon>Pleosporomycetidae</taxon>
        <taxon>Pleosporales</taxon>
        <taxon>Torulaceae</taxon>
        <taxon>Dendryphion</taxon>
    </lineage>
</organism>
<feature type="region of interest" description="Disordered" evidence="1">
    <location>
        <begin position="263"/>
        <end position="283"/>
    </location>
</feature>
<reference evidence="2" key="1">
    <citation type="journal article" date="2021" name="Nat. Commun.">
        <title>Genetic determinants of endophytism in the Arabidopsis root mycobiome.</title>
        <authorList>
            <person name="Mesny F."/>
            <person name="Miyauchi S."/>
            <person name="Thiergart T."/>
            <person name="Pickel B."/>
            <person name="Atanasova L."/>
            <person name="Karlsson M."/>
            <person name="Huettel B."/>
            <person name="Barry K.W."/>
            <person name="Haridas S."/>
            <person name="Chen C."/>
            <person name="Bauer D."/>
            <person name="Andreopoulos W."/>
            <person name="Pangilinan J."/>
            <person name="LaButti K."/>
            <person name="Riley R."/>
            <person name="Lipzen A."/>
            <person name="Clum A."/>
            <person name="Drula E."/>
            <person name="Henrissat B."/>
            <person name="Kohler A."/>
            <person name="Grigoriev I.V."/>
            <person name="Martin F.M."/>
            <person name="Hacquard S."/>
        </authorList>
    </citation>
    <scope>NUCLEOTIDE SEQUENCE</scope>
    <source>
        <strain evidence="2">MPI-CAGE-CH-0243</strain>
    </source>
</reference>
<dbReference type="OrthoDB" id="5272500at2759"/>
<dbReference type="EMBL" id="JAGMWT010000004">
    <property type="protein sequence ID" value="KAH7130362.1"/>
    <property type="molecule type" value="Genomic_DNA"/>
</dbReference>
<protein>
    <submittedName>
        <fullName evidence="2">Uncharacterized protein</fullName>
    </submittedName>
</protein>
<dbReference type="Proteomes" id="UP000700596">
    <property type="component" value="Unassembled WGS sequence"/>
</dbReference>
<dbReference type="AlphaFoldDB" id="A0A9P9E4C3"/>
<feature type="region of interest" description="Disordered" evidence="1">
    <location>
        <begin position="154"/>
        <end position="201"/>
    </location>
</feature>
<comment type="caution">
    <text evidence="2">The sequence shown here is derived from an EMBL/GenBank/DDBJ whole genome shotgun (WGS) entry which is preliminary data.</text>
</comment>
<keyword evidence="3" id="KW-1185">Reference proteome</keyword>
<feature type="compositionally biased region" description="Low complexity" evidence="1">
    <location>
        <begin position="154"/>
        <end position="183"/>
    </location>
</feature>
<sequence>MKSPTHAASQQSPFNIPREDIETVCASPGFQVLRRHLATQADFCTTHTDDPTDLKETWLLHRDILHALIMPVVAMFKRASALAGAALCTDRSEDLELAFAGDARGAFLWLQCFMGDEEEWAGTRGCPACITLDSLSTESHIRLTIAASLLSTSPISTSRSSTPSSSPTTSPPQSAASTPTSESVPAVPNIQETEQEEDAQEAPLTLPSLPHILPALRTALDADPFWGPDYFPYILSRSTLLCAGIQALITECVDLEALVSSPTSSSIPSRKQQNGEGQGMRIRSSKLAKRQLRMRAEELELLRRCAMQCWARAVVPSRVRNEILGLKVPGERRRSLTCP</sequence>